<evidence type="ECO:0000313" key="3">
    <source>
        <dbReference type="Proteomes" id="UP000001542"/>
    </source>
</evidence>
<evidence type="ECO:0000313" key="2">
    <source>
        <dbReference type="EMBL" id="EAX89914.1"/>
    </source>
</evidence>
<gene>
    <name evidence="2" type="ORF">TVAG_009340</name>
</gene>
<reference evidence="2" key="2">
    <citation type="journal article" date="2007" name="Science">
        <title>Draft genome sequence of the sexually transmitted pathogen Trichomonas vaginalis.</title>
        <authorList>
            <person name="Carlton J.M."/>
            <person name="Hirt R.P."/>
            <person name="Silva J.C."/>
            <person name="Delcher A.L."/>
            <person name="Schatz M."/>
            <person name="Zhao Q."/>
            <person name="Wortman J.R."/>
            <person name="Bidwell S.L."/>
            <person name="Alsmark U.C.M."/>
            <person name="Besteiro S."/>
            <person name="Sicheritz-Ponten T."/>
            <person name="Noel C.J."/>
            <person name="Dacks J.B."/>
            <person name="Foster P.G."/>
            <person name="Simillion C."/>
            <person name="Van de Peer Y."/>
            <person name="Miranda-Saavedra D."/>
            <person name="Barton G.J."/>
            <person name="Westrop G.D."/>
            <person name="Mueller S."/>
            <person name="Dessi D."/>
            <person name="Fiori P.L."/>
            <person name="Ren Q."/>
            <person name="Paulsen I."/>
            <person name="Zhang H."/>
            <person name="Bastida-Corcuera F.D."/>
            <person name="Simoes-Barbosa A."/>
            <person name="Brown M.T."/>
            <person name="Hayes R.D."/>
            <person name="Mukherjee M."/>
            <person name="Okumura C.Y."/>
            <person name="Schneider R."/>
            <person name="Smith A.J."/>
            <person name="Vanacova S."/>
            <person name="Villalvazo M."/>
            <person name="Haas B.J."/>
            <person name="Pertea M."/>
            <person name="Feldblyum T.V."/>
            <person name="Utterback T.R."/>
            <person name="Shu C.L."/>
            <person name="Osoegawa K."/>
            <person name="de Jong P.J."/>
            <person name="Hrdy I."/>
            <person name="Horvathova L."/>
            <person name="Zubacova Z."/>
            <person name="Dolezal P."/>
            <person name="Malik S.B."/>
            <person name="Logsdon J.M. Jr."/>
            <person name="Henze K."/>
            <person name="Gupta A."/>
            <person name="Wang C.C."/>
            <person name="Dunne R.L."/>
            <person name="Upcroft J.A."/>
            <person name="Upcroft P."/>
            <person name="White O."/>
            <person name="Salzberg S.L."/>
            <person name="Tang P."/>
            <person name="Chiu C.-H."/>
            <person name="Lee Y.-S."/>
            <person name="Embley T.M."/>
            <person name="Coombs G.H."/>
            <person name="Mottram J.C."/>
            <person name="Tachezy J."/>
            <person name="Fraser-Liggett C.M."/>
            <person name="Johnson P.J."/>
        </authorList>
    </citation>
    <scope>NUCLEOTIDE SEQUENCE [LARGE SCALE GENOMIC DNA]</scope>
    <source>
        <strain evidence="2">G3</strain>
    </source>
</reference>
<dbReference type="OrthoDB" id="46564at2759"/>
<dbReference type="CDD" id="cd02440">
    <property type="entry name" value="AdoMet_MTases"/>
    <property type="match status" value="1"/>
</dbReference>
<protein>
    <submittedName>
        <fullName evidence="2">Membrane protein, putative</fullName>
    </submittedName>
</protein>
<dbReference type="FunCoup" id="A2FYV2">
    <property type="interactions" value="139"/>
</dbReference>
<dbReference type="Proteomes" id="UP000001542">
    <property type="component" value="Unassembled WGS sequence"/>
</dbReference>
<dbReference type="AlphaFoldDB" id="A2FYV2"/>
<dbReference type="Gene3D" id="3.40.50.150">
    <property type="entry name" value="Vaccinia Virus protein VP39"/>
    <property type="match status" value="1"/>
</dbReference>
<dbReference type="PANTHER" id="PTHR14614:SF10">
    <property type="entry name" value="PROTEIN N-TERMINAL AND LYSINE N-METHYLTRANSFERASE EFM7"/>
    <property type="match status" value="1"/>
</dbReference>
<dbReference type="VEuPathDB" id="TrichDB:TVAGG3_0416440"/>
<name>A2FYV2_TRIV3</name>
<feature type="region of interest" description="Disordered" evidence="1">
    <location>
        <begin position="1"/>
        <end position="20"/>
    </location>
</feature>
<sequence length="235" mass="26291">MENDMAELFETNSSDSDSEPEYKYIDVNGFHLRQMGKHHSLWGELVWITGRIASKHILAKDNEFNVEGKTVVEFGSGVGLCAVSAAVSGAKNVVATDYNERVILETLEYNTKNYPNIKVVGHSWGNDVTPVLEANNGEKFDIAILCDLVFNHSGHKPLLKSLKACLKPDGKALVAHSHHVPHLAQNDLNFFQLAEEKFGFKVEIIGIEKHPPMFPNDTGDIELRTHCYLKLMTFK</sequence>
<dbReference type="Pfam" id="PF10294">
    <property type="entry name" value="Methyltransf_16"/>
    <property type="match status" value="1"/>
</dbReference>
<dbReference type="eggNOG" id="KOG2920">
    <property type="taxonomic scope" value="Eukaryota"/>
</dbReference>
<dbReference type="STRING" id="5722.A2FYV2"/>
<dbReference type="RefSeq" id="XP_001302844.1">
    <property type="nucleotide sequence ID" value="XM_001302843.1"/>
</dbReference>
<dbReference type="PANTHER" id="PTHR14614">
    <property type="entry name" value="HEPATOCELLULAR CARCINOMA-ASSOCIATED ANTIGEN"/>
    <property type="match status" value="1"/>
</dbReference>
<dbReference type="InterPro" id="IPR029063">
    <property type="entry name" value="SAM-dependent_MTases_sf"/>
</dbReference>
<dbReference type="SUPFAM" id="SSF53335">
    <property type="entry name" value="S-adenosyl-L-methionine-dependent methyltransferases"/>
    <property type="match status" value="1"/>
</dbReference>
<reference evidence="2" key="1">
    <citation type="submission" date="2006-10" db="EMBL/GenBank/DDBJ databases">
        <authorList>
            <person name="Amadeo P."/>
            <person name="Zhao Q."/>
            <person name="Wortman J."/>
            <person name="Fraser-Liggett C."/>
            <person name="Carlton J."/>
        </authorList>
    </citation>
    <scope>NUCLEOTIDE SEQUENCE</scope>
    <source>
        <strain evidence="2">G3</strain>
    </source>
</reference>
<dbReference type="InParanoid" id="A2FYV2"/>
<dbReference type="InterPro" id="IPR019410">
    <property type="entry name" value="Methyltransf_16"/>
</dbReference>
<dbReference type="VEuPathDB" id="TrichDB:TVAG_009340"/>
<dbReference type="KEGG" id="tva:4747588"/>
<keyword evidence="3" id="KW-1185">Reference proteome</keyword>
<proteinExistence type="predicted"/>
<dbReference type="EMBL" id="DS114154">
    <property type="protein sequence ID" value="EAX89914.1"/>
    <property type="molecule type" value="Genomic_DNA"/>
</dbReference>
<organism evidence="2 3">
    <name type="scientific">Trichomonas vaginalis (strain ATCC PRA-98 / G3)</name>
    <dbReference type="NCBI Taxonomy" id="412133"/>
    <lineage>
        <taxon>Eukaryota</taxon>
        <taxon>Metamonada</taxon>
        <taxon>Parabasalia</taxon>
        <taxon>Trichomonadida</taxon>
        <taxon>Trichomonadidae</taxon>
        <taxon>Trichomonas</taxon>
    </lineage>
</organism>
<evidence type="ECO:0000256" key="1">
    <source>
        <dbReference type="SAM" id="MobiDB-lite"/>
    </source>
</evidence>
<accession>A2FYV2</accession>
<dbReference type="OMA" id="VGHNPLW"/>
<dbReference type="GO" id="GO:0008276">
    <property type="term" value="F:protein methyltransferase activity"/>
    <property type="evidence" value="ECO:0000318"/>
    <property type="project" value="GO_Central"/>
</dbReference>
<dbReference type="SMR" id="A2FYV2"/>